<evidence type="ECO:0000256" key="3">
    <source>
        <dbReference type="ARBA" id="ARBA00022705"/>
    </source>
</evidence>
<dbReference type="NCBIfam" id="NF004384">
    <property type="entry name" value="PRK05748.1"/>
    <property type="match status" value="1"/>
</dbReference>
<proteinExistence type="inferred from homology"/>
<evidence type="ECO:0000256" key="5">
    <source>
        <dbReference type="ARBA" id="ARBA00022801"/>
    </source>
</evidence>
<evidence type="ECO:0000256" key="2">
    <source>
        <dbReference type="ARBA" id="ARBA00022515"/>
    </source>
</evidence>
<keyword evidence="15" id="KW-1185">Reference proteome</keyword>
<dbReference type="PANTHER" id="PTHR30153:SF2">
    <property type="entry name" value="REPLICATIVE DNA HELICASE"/>
    <property type="match status" value="1"/>
</dbReference>
<comment type="caution">
    <text evidence="14">The sequence shown here is derived from an EMBL/GenBank/DDBJ whole genome shotgun (WGS) entry which is preliminary data.</text>
</comment>
<dbReference type="PROSITE" id="PS51199">
    <property type="entry name" value="SF4_HELICASE"/>
    <property type="match status" value="1"/>
</dbReference>
<dbReference type="Gene3D" id="1.10.860.10">
    <property type="entry name" value="DNAb Helicase, Chain A"/>
    <property type="match status" value="1"/>
</dbReference>
<evidence type="ECO:0000313" key="14">
    <source>
        <dbReference type="EMBL" id="MCL1117472.1"/>
    </source>
</evidence>
<dbReference type="InterPro" id="IPR007693">
    <property type="entry name" value="DNA_helicase_DnaB-like_N"/>
</dbReference>
<evidence type="ECO:0000256" key="6">
    <source>
        <dbReference type="ARBA" id="ARBA00022806"/>
    </source>
</evidence>
<evidence type="ECO:0000256" key="9">
    <source>
        <dbReference type="ARBA" id="ARBA00023235"/>
    </source>
</evidence>
<evidence type="ECO:0000256" key="11">
    <source>
        <dbReference type="NCBIfam" id="TIGR00665"/>
    </source>
</evidence>
<dbReference type="SUPFAM" id="SSF48024">
    <property type="entry name" value="N-terminal domain of DnaB helicase"/>
    <property type="match status" value="1"/>
</dbReference>
<evidence type="ECO:0000256" key="4">
    <source>
        <dbReference type="ARBA" id="ARBA00022741"/>
    </source>
</evidence>
<evidence type="ECO:0000259" key="13">
    <source>
        <dbReference type="PROSITE" id="PS51199"/>
    </source>
</evidence>
<keyword evidence="8 12" id="KW-0238">DNA-binding</keyword>
<dbReference type="Proteomes" id="UP001203212">
    <property type="component" value="Unassembled WGS sequence"/>
</dbReference>
<dbReference type="CDD" id="cd00984">
    <property type="entry name" value="DnaB_C"/>
    <property type="match status" value="1"/>
</dbReference>
<keyword evidence="7 12" id="KW-0067">ATP-binding</keyword>
<keyword evidence="3 12" id="KW-0235">DNA replication</keyword>
<dbReference type="EMBL" id="JAKILK010000004">
    <property type="protein sequence ID" value="MCL1117472.1"/>
    <property type="molecule type" value="Genomic_DNA"/>
</dbReference>
<dbReference type="InterPro" id="IPR036185">
    <property type="entry name" value="DNA_heli_DnaB-like_N_sf"/>
</dbReference>
<dbReference type="InterPro" id="IPR003593">
    <property type="entry name" value="AAA+_ATPase"/>
</dbReference>
<dbReference type="Pfam" id="PF03796">
    <property type="entry name" value="DnaB_C"/>
    <property type="match status" value="1"/>
</dbReference>
<dbReference type="EC" id="5.6.2.3" evidence="11 12"/>
<dbReference type="InterPro" id="IPR027417">
    <property type="entry name" value="P-loop_NTPase"/>
</dbReference>
<dbReference type="PANTHER" id="PTHR30153">
    <property type="entry name" value="REPLICATIVE DNA HELICASE DNAB"/>
    <property type="match status" value="1"/>
</dbReference>
<name>A0ABT0L232_9GAMM</name>
<protein>
    <recommendedName>
        <fullName evidence="11 12">Replicative DNA helicase</fullName>
        <ecNumber evidence="11 12">5.6.2.3</ecNumber>
    </recommendedName>
</protein>
<keyword evidence="9" id="KW-0413">Isomerase</keyword>
<dbReference type="InterPro" id="IPR007692">
    <property type="entry name" value="DNA_helicase_DnaB"/>
</dbReference>
<organism evidence="14 15">
    <name type="scientific">Shewanella aestuarii</name>
    <dbReference type="NCBI Taxonomy" id="1028752"/>
    <lineage>
        <taxon>Bacteria</taxon>
        <taxon>Pseudomonadati</taxon>
        <taxon>Pseudomonadota</taxon>
        <taxon>Gammaproteobacteria</taxon>
        <taxon>Alteromonadales</taxon>
        <taxon>Shewanellaceae</taxon>
        <taxon>Shewanella</taxon>
    </lineage>
</organism>
<dbReference type="SMART" id="SM00382">
    <property type="entry name" value="AAA"/>
    <property type="match status" value="1"/>
</dbReference>
<dbReference type="RefSeq" id="WP_188840885.1">
    <property type="nucleotide sequence ID" value="NZ_BMOT01000004.1"/>
</dbReference>
<dbReference type="GO" id="GO:0003678">
    <property type="term" value="F:DNA helicase activity"/>
    <property type="evidence" value="ECO:0007669"/>
    <property type="project" value="UniProtKB-EC"/>
</dbReference>
<keyword evidence="5 12" id="KW-0378">Hydrolase</keyword>
<evidence type="ECO:0000256" key="10">
    <source>
        <dbReference type="ARBA" id="ARBA00048954"/>
    </source>
</evidence>
<dbReference type="SUPFAM" id="SSF52540">
    <property type="entry name" value="P-loop containing nucleoside triphosphate hydrolases"/>
    <property type="match status" value="1"/>
</dbReference>
<dbReference type="NCBIfam" id="TIGR00665">
    <property type="entry name" value="DnaB"/>
    <property type="match status" value="1"/>
</dbReference>
<sequence>MSQQSTVFKARNRQKDAEVNALKLPPHSIEAEQSVLGGLMLDAEAWDRVAEAVVAEDFYSRSHRMIFQAMQRLMERGQPIDLITVSEQLEIEDQLDDAGGFSYLGEIAKNTPSAGNILSYAQIVRERAVVRDMIGVAHEIADAGYNPEGRDSSQLLDLAETKVFKIAESRANSNEGPEGIKSILEKTVDRIEQLYNNPHNGVTGVSSGFADLDKMTSGFQSGDLVIVAARPSMGKTTFAMNLCEQAAMNEDKPVLIFSLEMPSEQIMMRMLASLGRVDQTKIRTGQLDDEDWARVSSTMGIMLEQGKMYIDDSSGLTPTEVRSRARRIAREYGGLSMIMIDYLQLMQVPALKDNRTLEISEISRSLKALAKELEIPVVALSQLNRSLEQRADKRPINSDLRESGAIEQDADLIMFIYRDEVYHDDSEDKGTAEIIIGKQRNGPIGRVKLAFQGHFSRFDNYAGPQFEED</sequence>
<evidence type="ECO:0000256" key="7">
    <source>
        <dbReference type="ARBA" id="ARBA00022840"/>
    </source>
</evidence>
<dbReference type="Gene3D" id="3.40.50.300">
    <property type="entry name" value="P-loop containing nucleotide triphosphate hydrolases"/>
    <property type="match status" value="1"/>
</dbReference>
<gene>
    <name evidence="14" type="primary">dnaB</name>
    <name evidence="14" type="ORF">L2689_09480</name>
</gene>
<keyword evidence="4 12" id="KW-0547">Nucleotide-binding</keyword>
<reference evidence="14 15" key="1">
    <citation type="submission" date="2022-01" db="EMBL/GenBank/DDBJ databases">
        <title>Whole genome-based taxonomy of the Shewanellaceae.</title>
        <authorList>
            <person name="Martin-Rodriguez A.J."/>
        </authorList>
    </citation>
    <scope>NUCLEOTIDE SEQUENCE [LARGE SCALE GENOMIC DNA]</scope>
    <source>
        <strain evidence="14 15">JCM 17801</strain>
    </source>
</reference>
<keyword evidence="2 12" id="KW-0639">Primosome</keyword>
<comment type="catalytic activity">
    <reaction evidence="10 12">
        <text>ATP + H2O = ADP + phosphate + H(+)</text>
        <dbReference type="Rhea" id="RHEA:13065"/>
        <dbReference type="ChEBI" id="CHEBI:15377"/>
        <dbReference type="ChEBI" id="CHEBI:15378"/>
        <dbReference type="ChEBI" id="CHEBI:30616"/>
        <dbReference type="ChEBI" id="CHEBI:43474"/>
        <dbReference type="ChEBI" id="CHEBI:456216"/>
        <dbReference type="EC" id="5.6.2.3"/>
    </reaction>
</comment>
<keyword evidence="6 12" id="KW-0347">Helicase</keyword>
<dbReference type="InterPro" id="IPR007694">
    <property type="entry name" value="DNA_helicase_DnaB-like_C"/>
</dbReference>
<comment type="similarity">
    <text evidence="1 12">Belongs to the helicase family. DnaB subfamily.</text>
</comment>
<dbReference type="InterPro" id="IPR016136">
    <property type="entry name" value="DNA_helicase_N/primase_C"/>
</dbReference>
<dbReference type="Pfam" id="PF00772">
    <property type="entry name" value="DnaB"/>
    <property type="match status" value="1"/>
</dbReference>
<evidence type="ECO:0000313" key="15">
    <source>
        <dbReference type="Proteomes" id="UP001203212"/>
    </source>
</evidence>
<comment type="function">
    <text evidence="12">The main replicative DNA helicase, it participates in initiation and elongation during chromosome replication. Travels ahead of the DNA replisome, separating dsDNA into templates for DNA synthesis. A processive ATP-dependent 5'-3' DNA helicase it has DNA-dependent ATPase activity.</text>
</comment>
<dbReference type="GO" id="GO:0016787">
    <property type="term" value="F:hydrolase activity"/>
    <property type="evidence" value="ECO:0007669"/>
    <property type="project" value="UniProtKB-KW"/>
</dbReference>
<evidence type="ECO:0000256" key="1">
    <source>
        <dbReference type="ARBA" id="ARBA00008428"/>
    </source>
</evidence>
<accession>A0ABT0L232</accession>
<evidence type="ECO:0000256" key="12">
    <source>
        <dbReference type="RuleBase" id="RU362085"/>
    </source>
</evidence>
<evidence type="ECO:0000256" key="8">
    <source>
        <dbReference type="ARBA" id="ARBA00023125"/>
    </source>
</evidence>
<feature type="domain" description="SF4 helicase" evidence="13">
    <location>
        <begin position="198"/>
        <end position="465"/>
    </location>
</feature>